<evidence type="ECO:0000259" key="1">
    <source>
        <dbReference type="Pfam" id="PF00485"/>
    </source>
</evidence>
<dbReference type="GO" id="GO:0005524">
    <property type="term" value="F:ATP binding"/>
    <property type="evidence" value="ECO:0007669"/>
    <property type="project" value="InterPro"/>
</dbReference>
<protein>
    <recommendedName>
        <fullName evidence="1">Phosphoribulokinase/uridine kinase domain-containing protein</fullName>
    </recommendedName>
</protein>
<dbReference type="InterPro" id="IPR006083">
    <property type="entry name" value="PRK/URK"/>
</dbReference>
<dbReference type="InterPro" id="IPR027417">
    <property type="entry name" value="P-loop_NTPase"/>
</dbReference>
<feature type="domain" description="Phosphoribulokinase/uridine kinase" evidence="1">
    <location>
        <begin position="136"/>
        <end position="248"/>
    </location>
</feature>
<evidence type="ECO:0000313" key="2">
    <source>
        <dbReference type="EMBL" id="CCC47978.1"/>
    </source>
</evidence>
<dbReference type="Pfam" id="PF00485">
    <property type="entry name" value="PRK"/>
    <property type="match status" value="1"/>
</dbReference>
<dbReference type="PANTHER" id="PTHR10285">
    <property type="entry name" value="URIDINE KINASE"/>
    <property type="match status" value="1"/>
</dbReference>
<dbReference type="AlphaFoldDB" id="G0TVL2"/>
<dbReference type="Gene3D" id="3.40.50.300">
    <property type="entry name" value="P-loop containing nucleotide triphosphate hydrolases"/>
    <property type="match status" value="2"/>
</dbReference>
<dbReference type="GO" id="GO:0016301">
    <property type="term" value="F:kinase activity"/>
    <property type="evidence" value="ECO:0007669"/>
    <property type="project" value="InterPro"/>
</dbReference>
<proteinExistence type="predicted"/>
<organism evidence="2">
    <name type="scientific">Trypanosoma vivax (strain Y486)</name>
    <dbReference type="NCBI Taxonomy" id="1055687"/>
    <lineage>
        <taxon>Eukaryota</taxon>
        <taxon>Discoba</taxon>
        <taxon>Euglenozoa</taxon>
        <taxon>Kinetoplastea</taxon>
        <taxon>Metakinetoplastina</taxon>
        <taxon>Trypanosomatida</taxon>
        <taxon>Trypanosomatidae</taxon>
        <taxon>Trypanosoma</taxon>
        <taxon>Duttonella</taxon>
    </lineage>
</organism>
<reference evidence="2" key="1">
    <citation type="journal article" date="2012" name="Proc. Natl. Acad. Sci. U.S.A.">
        <title>Antigenic diversity is generated by distinct evolutionary mechanisms in African trypanosome species.</title>
        <authorList>
            <person name="Jackson A.P."/>
            <person name="Berry A."/>
            <person name="Aslett M."/>
            <person name="Allison H.C."/>
            <person name="Burton P."/>
            <person name="Vavrova-Anderson J."/>
            <person name="Brown R."/>
            <person name="Browne H."/>
            <person name="Corton N."/>
            <person name="Hauser H."/>
            <person name="Gamble J."/>
            <person name="Gilderthorp R."/>
            <person name="Marcello L."/>
            <person name="McQuillan J."/>
            <person name="Otto T.D."/>
            <person name="Quail M.A."/>
            <person name="Sanders M.J."/>
            <person name="van Tonder A."/>
            <person name="Ginger M.L."/>
            <person name="Field M.C."/>
            <person name="Barry J.D."/>
            <person name="Hertz-Fowler C."/>
            <person name="Berriman M."/>
        </authorList>
    </citation>
    <scope>NUCLEOTIDE SEQUENCE</scope>
    <source>
        <strain evidence="2">Y486</strain>
    </source>
</reference>
<dbReference type="VEuPathDB" id="TriTrypDB:TvY486_0501860"/>
<sequence length="254" mass="27917">MNKDGGAEPNMQSCVTLILDKYKRTPQRRILVGIGGRPGSGKTTFAQMLAAELRKQIPIHLGIQDADSAVAIMSQDGYHLYREELLAMPSSAKALERRGAEWTFNARKLCRDLQAIRLPAEVNPHGDPPVQLYDDVYVPSFDHAAGDPVEWNTLVPGTAVVVILEGNYVLYCGTPLWAEVRRSLDVTIFLDCDATICAQRLCDRHMAAWGITVEEAMRRATGSDAVNGSLVEKTRGEADIVLKSVGHRPIKGHL</sequence>
<name>G0TVL2_TRYVY</name>
<gene>
    <name evidence="2" type="ORF">TVY486_0501860</name>
</gene>
<accession>G0TVL2</accession>
<dbReference type="EMBL" id="HE573021">
    <property type="protein sequence ID" value="CCC47978.1"/>
    <property type="molecule type" value="Genomic_DNA"/>
</dbReference>
<dbReference type="SUPFAM" id="SSF52540">
    <property type="entry name" value="P-loop containing nucleoside triphosphate hydrolases"/>
    <property type="match status" value="1"/>
</dbReference>